<gene>
    <name evidence="7" type="primary">AIM11</name>
    <name evidence="8" type="ORF">DIURU_000976</name>
</gene>
<keyword evidence="9" id="KW-1185">Reference proteome</keyword>
<name>A0A642UW82_DIURU</name>
<evidence type="ECO:0000256" key="2">
    <source>
        <dbReference type="ARBA" id="ARBA00008938"/>
    </source>
</evidence>
<evidence type="ECO:0000256" key="3">
    <source>
        <dbReference type="ARBA" id="ARBA00021144"/>
    </source>
</evidence>
<evidence type="ECO:0000313" key="9">
    <source>
        <dbReference type="Proteomes" id="UP000449547"/>
    </source>
</evidence>
<dbReference type="InterPro" id="IPR038814">
    <property type="entry name" value="AIM11"/>
</dbReference>
<comment type="similarity">
    <text evidence="2 7">Belongs to the AIM11 family.</text>
</comment>
<proteinExistence type="inferred from homology"/>
<evidence type="ECO:0000256" key="6">
    <source>
        <dbReference type="ARBA" id="ARBA00023136"/>
    </source>
</evidence>
<dbReference type="PANTHER" id="PTHR39136:SF1">
    <property type="entry name" value="ALTERED INHERITANCE OF MITOCHONDRIA PROTEIN 11"/>
    <property type="match status" value="1"/>
</dbReference>
<sequence>MTHTQSKERSLLEKFNFKLGDASDEYIRRRNLQMVRFMSAAAVTIFASRFAYKSTITRQYVPTLFQGNHAPPLSYNFTTDAAVAVGTGTLLCGSVSAMMIFGTCWILDVSTFKEFGWRMKSMMGGYEKEKELAKQPMDEESAYIQDSLNDLLEGKYDDVDFDAPEPPASLK</sequence>
<dbReference type="Proteomes" id="UP000449547">
    <property type="component" value="Unassembled WGS sequence"/>
</dbReference>
<keyword evidence="4 7" id="KW-0812">Transmembrane</keyword>
<protein>
    <recommendedName>
        <fullName evidence="3 7">Altered inheritance of mitochondria protein 11</fullName>
    </recommendedName>
</protein>
<evidence type="ECO:0000256" key="1">
    <source>
        <dbReference type="ARBA" id="ARBA00004141"/>
    </source>
</evidence>
<keyword evidence="5 7" id="KW-1133">Transmembrane helix</keyword>
<accession>A0A642UW82</accession>
<feature type="transmembrane region" description="Helical" evidence="7">
    <location>
        <begin position="81"/>
        <end position="107"/>
    </location>
</feature>
<feature type="transmembrane region" description="Helical" evidence="7">
    <location>
        <begin position="34"/>
        <end position="52"/>
    </location>
</feature>
<dbReference type="VEuPathDB" id="FungiDB:DIURU_000976"/>
<dbReference type="AlphaFoldDB" id="A0A642UW82"/>
<evidence type="ECO:0000256" key="4">
    <source>
        <dbReference type="ARBA" id="ARBA00022692"/>
    </source>
</evidence>
<dbReference type="GO" id="GO:0016020">
    <property type="term" value="C:membrane"/>
    <property type="evidence" value="ECO:0007669"/>
    <property type="project" value="UniProtKB-SubCell"/>
</dbReference>
<organism evidence="8 9">
    <name type="scientific">Diutina rugosa</name>
    <name type="common">Yeast</name>
    <name type="synonym">Candida rugosa</name>
    <dbReference type="NCBI Taxonomy" id="5481"/>
    <lineage>
        <taxon>Eukaryota</taxon>
        <taxon>Fungi</taxon>
        <taxon>Dikarya</taxon>
        <taxon>Ascomycota</taxon>
        <taxon>Saccharomycotina</taxon>
        <taxon>Pichiomycetes</taxon>
        <taxon>Debaryomycetaceae</taxon>
        <taxon>Diutina</taxon>
    </lineage>
</organism>
<keyword evidence="6 7" id="KW-0472">Membrane</keyword>
<evidence type="ECO:0000313" key="8">
    <source>
        <dbReference type="EMBL" id="KAA8906567.1"/>
    </source>
</evidence>
<comment type="caution">
    <text evidence="8">The sequence shown here is derived from an EMBL/GenBank/DDBJ whole genome shotgun (WGS) entry which is preliminary data.</text>
</comment>
<dbReference type="PANTHER" id="PTHR39136">
    <property type="entry name" value="ALTERED INHERITANCE OF MITOCHONDRIA PROTEIN 11"/>
    <property type="match status" value="1"/>
</dbReference>
<dbReference type="OrthoDB" id="4088121at2759"/>
<reference evidence="8 9" key="1">
    <citation type="submission" date="2019-07" db="EMBL/GenBank/DDBJ databases">
        <title>Genome assembly of two rare yeast pathogens: Diutina rugosa and Trichomonascus ciferrii.</title>
        <authorList>
            <person name="Mixao V."/>
            <person name="Saus E."/>
            <person name="Hansen A."/>
            <person name="Lass-Flor C."/>
            <person name="Gabaldon T."/>
        </authorList>
    </citation>
    <scope>NUCLEOTIDE SEQUENCE [LARGE SCALE GENOMIC DNA]</scope>
    <source>
        <strain evidence="8 9">CBS 613</strain>
    </source>
</reference>
<comment type="subcellular location">
    <subcellularLocation>
        <location evidence="1 7">Membrane</location>
        <topology evidence="1 7">Multi-pass membrane protein</topology>
    </subcellularLocation>
</comment>
<dbReference type="OMA" id="RFAYKST"/>
<evidence type="ECO:0000256" key="7">
    <source>
        <dbReference type="RuleBase" id="RU367098"/>
    </source>
</evidence>
<evidence type="ECO:0000256" key="5">
    <source>
        <dbReference type="ARBA" id="ARBA00022989"/>
    </source>
</evidence>
<dbReference type="GO" id="GO:0005739">
    <property type="term" value="C:mitochondrion"/>
    <property type="evidence" value="ECO:0007669"/>
    <property type="project" value="TreeGrafter"/>
</dbReference>
<dbReference type="EMBL" id="SWFT01000033">
    <property type="protein sequence ID" value="KAA8906567.1"/>
    <property type="molecule type" value="Genomic_DNA"/>
</dbReference>